<evidence type="ECO:0000313" key="1">
    <source>
        <dbReference type="EMBL" id="KXA63057.1"/>
    </source>
</evidence>
<evidence type="ECO:0000313" key="2">
    <source>
        <dbReference type="Proteomes" id="UP000070065"/>
    </source>
</evidence>
<dbReference type="AlphaFoldDB" id="A0A133S3H9"/>
<dbReference type="EMBL" id="LRQR01000005">
    <property type="protein sequence ID" value="KXA63057.1"/>
    <property type="molecule type" value="Genomic_DNA"/>
</dbReference>
<dbReference type="Proteomes" id="UP000070065">
    <property type="component" value="Unassembled WGS sequence"/>
</dbReference>
<name>A0A133S3H9_STRMT</name>
<proteinExistence type="predicted"/>
<reference evidence="1 2" key="1">
    <citation type="submission" date="2016-01" db="EMBL/GenBank/DDBJ databases">
        <authorList>
            <person name="Oliw E.H."/>
        </authorList>
    </citation>
    <scope>NUCLEOTIDE SEQUENCE [LARGE SCALE GENOMIC DNA]</scope>
    <source>
        <strain evidence="1 2">CMW7705B</strain>
    </source>
</reference>
<accession>A0A133S3H9</accession>
<protein>
    <submittedName>
        <fullName evidence="1">Uncharacterized protein</fullName>
    </submittedName>
</protein>
<comment type="caution">
    <text evidence="1">The sequence shown here is derived from an EMBL/GenBank/DDBJ whole genome shotgun (WGS) entry which is preliminary data.</text>
</comment>
<gene>
    <name evidence="1" type="ORF">HMPREF3228_00064</name>
</gene>
<sequence>MTWFEFDFRRVSNKKKRLHQSCSLFAVLKMKRQTQFKNPPLSKD</sequence>
<organism evidence="1 2">
    <name type="scientific">Streptococcus mitis</name>
    <dbReference type="NCBI Taxonomy" id="28037"/>
    <lineage>
        <taxon>Bacteria</taxon>
        <taxon>Bacillati</taxon>
        <taxon>Bacillota</taxon>
        <taxon>Bacilli</taxon>
        <taxon>Lactobacillales</taxon>
        <taxon>Streptococcaceae</taxon>
        <taxon>Streptococcus</taxon>
        <taxon>Streptococcus mitis group</taxon>
    </lineage>
</organism>